<dbReference type="EMBL" id="JAVIZC010000001">
    <property type="protein sequence ID" value="MDR6099834.1"/>
    <property type="molecule type" value="Genomic_DNA"/>
</dbReference>
<evidence type="ECO:0000256" key="1">
    <source>
        <dbReference type="SAM" id="MobiDB-lite"/>
    </source>
</evidence>
<dbReference type="RefSeq" id="WP_309768979.1">
    <property type="nucleotide sequence ID" value="NZ_JAVIZC010000001.1"/>
</dbReference>
<reference evidence="2" key="1">
    <citation type="submission" date="2023-08" db="EMBL/GenBank/DDBJ databases">
        <title>Functional and genomic diversity of the sorghum phyllosphere microbiome.</title>
        <authorList>
            <person name="Shade A."/>
        </authorList>
    </citation>
    <scope>NUCLEOTIDE SEQUENCE</scope>
    <source>
        <strain evidence="2">SORGH_AS_0974</strain>
    </source>
</reference>
<organism evidence="2 3">
    <name type="scientific">Agrobacterium larrymoorei</name>
    <dbReference type="NCBI Taxonomy" id="160699"/>
    <lineage>
        <taxon>Bacteria</taxon>
        <taxon>Pseudomonadati</taxon>
        <taxon>Pseudomonadota</taxon>
        <taxon>Alphaproteobacteria</taxon>
        <taxon>Hyphomicrobiales</taxon>
        <taxon>Rhizobiaceae</taxon>
        <taxon>Rhizobium/Agrobacterium group</taxon>
        <taxon>Agrobacterium</taxon>
    </lineage>
</organism>
<dbReference type="Proteomes" id="UP001255601">
    <property type="component" value="Unassembled WGS sequence"/>
</dbReference>
<feature type="region of interest" description="Disordered" evidence="1">
    <location>
        <begin position="1"/>
        <end position="20"/>
    </location>
</feature>
<gene>
    <name evidence="2" type="ORF">QE369_000012</name>
</gene>
<evidence type="ECO:0008006" key="4">
    <source>
        <dbReference type="Google" id="ProtNLM"/>
    </source>
</evidence>
<protein>
    <recommendedName>
        <fullName evidence="4">NACHT domain-containing protein</fullName>
    </recommendedName>
</protein>
<proteinExistence type="predicted"/>
<evidence type="ECO:0000313" key="3">
    <source>
        <dbReference type="Proteomes" id="UP001255601"/>
    </source>
</evidence>
<sequence>MSLNTRETKLDKSLSRSPPHLQAACDHLRRELETWQIGFERLRDLTHGELGQMWRSKRAAKARFGQDVAAGDGRPLVERATTSRQLDGWWEGRAALDAPAAVVGQGGVGKTWAALGWLMGRLDQLPIVVTIPAGSVTAALAASAESLLRMIGGRLATITGVKDAEHWSVRLTPILARPPEEGPALCLLFDGINQNDRPPWLSLLQILKDRPFSGCVRVLVTTRPQHFEGPLGRTRSLAEAAEQVRVERFDDLPGGELDMMLAAHHLTRADLHPDLLDFARVPRLFALVTRLRDRLTDAGGGGTTHRLLWEYGRDAQGERAGLSFSEVDWQSWLAEVARNARNGLRQYTLAALGETAARPDLDPSQVRARLSDIIDGNFTIPGPGNTLQLSPEIVAHALGAALLERLIDAERHGRFVAGDLEEWLDPIDGFEERAEVLRAATSIMAELVPSPPPAVAAAVVTAWLQTQNLPATHLNEIHRLAPSQVQPLLETIERSDTGPQASARALAVDALRSSTMDSVGYGLMIATFVKWFSSVSRDVSHRGEGFEQAEAFRSKRMLTRVGTDVSGPLTVAGYAIELLDQQDDGLLSAAVTVLDGKPLAGATEVFGRAALSMAIRGRQGVWEDLKWLCLLNEVDALETAIKLRRLSADIAQRPVEPGIHPDLPRRVAALLLWLTGQEGDDDAAFAIDPGIDRPLTYQKDYLPNPDTSMFRLERRHADAVLQDRDLSLEHRLDRAADLLLDPSFEVPGSLVDELAAAADALDVSMLSVNRYTSEADLALEQLEVALARCVTDRLAGLHRRKLAGYLDRPADTFDSSAWSAEKAVLLVDEAAQAGCRALRQRSVAAGGGLNESSASSLLVIEIMDLPGVQQILSVLDMSPRYISTDFEQIFHPLSMKDVDVLLDANTDADAARLTNLTCLLSATKLDGLSDRAWTWFEQRALDLASGTRACAFGTLLRCDARRFGDVLLRRDWSWDREEQDLCRHYGSLAIAEAGLSLPFEEIAPRIAPALIARSTRERGSAPAEARLAAAILDEAIMQPTLQLPEPGSALTVNSERRRYYPMAISITPGPISDADDPLSALTKTPDEFRHHSQRAVDTAIARIQQAKSEGASLYLSSVDAGDLEPILAAAPEFVERWMEGAGDGTSDFRRRVHLAEGFYLALCEGLLMLGSSNGTVLWQALRNSMATRYKGLGGVDERVLMLFRVPENSETLDLRASLLDLEAADTDERLLDLSIAAIAHGAETWLSDAIEKDARSDLSWRRRRAIMLTGFQTNADLPALSAILEGEDFSAVEERQAVAGRRLARDAAARHWWRRFVKAGDEVEAFAAWTLFRRSADQRALAWLANEALPDRTDDPLYSRKCQQFALNEDELVKATRKREKDLSRRLLDRHISRNVRPWYRSGEK</sequence>
<comment type="caution">
    <text evidence="2">The sequence shown here is derived from an EMBL/GenBank/DDBJ whole genome shotgun (WGS) entry which is preliminary data.</text>
</comment>
<accession>A0AAJ2EPU9</accession>
<evidence type="ECO:0000313" key="2">
    <source>
        <dbReference type="EMBL" id="MDR6099834.1"/>
    </source>
</evidence>
<feature type="compositionally biased region" description="Basic and acidic residues" evidence="1">
    <location>
        <begin position="1"/>
        <end position="14"/>
    </location>
</feature>
<name>A0AAJ2EPU9_9HYPH</name>